<dbReference type="RefSeq" id="WP_141354945.1">
    <property type="nucleotide sequence ID" value="NZ_BJNV01000106.1"/>
</dbReference>
<organism evidence="1 2">
    <name type="scientific">Zoogloea ramigera</name>
    <dbReference type="NCBI Taxonomy" id="350"/>
    <lineage>
        <taxon>Bacteria</taxon>
        <taxon>Pseudomonadati</taxon>
        <taxon>Pseudomonadota</taxon>
        <taxon>Betaproteobacteria</taxon>
        <taxon>Rhodocyclales</taxon>
        <taxon>Zoogloeaceae</taxon>
        <taxon>Zoogloea</taxon>
    </lineage>
</organism>
<sequence>MTAPRSDPAPAFWRCSPGRRLPAYARDLADARARDLVPALRQVVVYLDRWPVAPVTGLGLAICCPPGTDPARLDWRYLAALSVLVVTPPAPDAGRLRTLLAELVAVCPLRLVLLRPGGSPAAEFIVSAAHGQEVQP</sequence>
<accession>A0A4Y4D1M6</accession>
<protein>
    <submittedName>
        <fullName evidence="1">Uncharacterized protein</fullName>
    </submittedName>
</protein>
<proteinExistence type="predicted"/>
<evidence type="ECO:0000313" key="2">
    <source>
        <dbReference type="Proteomes" id="UP000318422"/>
    </source>
</evidence>
<dbReference type="AlphaFoldDB" id="A0A4Y4D1M6"/>
<dbReference type="EMBL" id="BJNV01000106">
    <property type="protein sequence ID" value="GEC97644.1"/>
    <property type="molecule type" value="Genomic_DNA"/>
</dbReference>
<keyword evidence="2" id="KW-1185">Reference proteome</keyword>
<dbReference type="OrthoDB" id="9181100at2"/>
<dbReference type="Proteomes" id="UP000318422">
    <property type="component" value="Unassembled WGS sequence"/>
</dbReference>
<reference evidence="1 2" key="1">
    <citation type="submission" date="2019-06" db="EMBL/GenBank/DDBJ databases">
        <title>Whole genome shotgun sequence of Zoogloea ramigera NBRC 15342.</title>
        <authorList>
            <person name="Hosoyama A."/>
            <person name="Uohara A."/>
            <person name="Ohji S."/>
            <person name="Ichikawa N."/>
        </authorList>
    </citation>
    <scope>NUCLEOTIDE SEQUENCE [LARGE SCALE GENOMIC DNA]</scope>
    <source>
        <strain evidence="1 2">NBRC 15342</strain>
    </source>
</reference>
<gene>
    <name evidence="1" type="ORF">ZRA01_37170</name>
</gene>
<comment type="caution">
    <text evidence="1">The sequence shown here is derived from an EMBL/GenBank/DDBJ whole genome shotgun (WGS) entry which is preliminary data.</text>
</comment>
<evidence type="ECO:0000313" key="1">
    <source>
        <dbReference type="EMBL" id="GEC97644.1"/>
    </source>
</evidence>
<name>A0A4Y4D1M6_ZOORA</name>